<feature type="domain" description="N-acetyltransferase" evidence="3">
    <location>
        <begin position="1"/>
        <end position="162"/>
    </location>
</feature>
<evidence type="ECO:0000256" key="2">
    <source>
        <dbReference type="ARBA" id="ARBA00023315"/>
    </source>
</evidence>
<dbReference type="InterPro" id="IPR051556">
    <property type="entry name" value="N-term/lysine_N-AcTrnsfr"/>
</dbReference>
<dbReference type="CDD" id="cd04301">
    <property type="entry name" value="NAT_SF"/>
    <property type="match status" value="1"/>
</dbReference>
<keyword evidence="1" id="KW-0808">Transferase</keyword>
<evidence type="ECO:0000313" key="5">
    <source>
        <dbReference type="Proteomes" id="UP000712570"/>
    </source>
</evidence>
<organism evidence="4 5">
    <name type="scientific">Iodobacter violaceini</name>
    <dbReference type="NCBI Taxonomy" id="3044271"/>
    <lineage>
        <taxon>Bacteria</taxon>
        <taxon>Pseudomonadati</taxon>
        <taxon>Pseudomonadota</taxon>
        <taxon>Betaproteobacteria</taxon>
        <taxon>Neisseriales</taxon>
        <taxon>Chitinibacteraceae</taxon>
        <taxon>Iodobacter</taxon>
    </lineage>
</organism>
<dbReference type="RefSeq" id="WP_166830065.1">
    <property type="nucleotide sequence ID" value="NZ_JAAOLX010000014.1"/>
</dbReference>
<dbReference type="Pfam" id="PF00583">
    <property type="entry name" value="Acetyltransf_1"/>
    <property type="match status" value="1"/>
</dbReference>
<dbReference type="Proteomes" id="UP000712570">
    <property type="component" value="Unassembled WGS sequence"/>
</dbReference>
<comment type="caution">
    <text evidence="4">The sequence shown here is derived from an EMBL/GenBank/DDBJ whole genome shotgun (WGS) entry which is preliminary data.</text>
</comment>
<dbReference type="PROSITE" id="PS51186">
    <property type="entry name" value="GNAT"/>
    <property type="match status" value="1"/>
</dbReference>
<keyword evidence="5" id="KW-1185">Reference proteome</keyword>
<dbReference type="PANTHER" id="PTHR42919">
    <property type="entry name" value="N-ALPHA-ACETYLTRANSFERASE"/>
    <property type="match status" value="1"/>
</dbReference>
<evidence type="ECO:0000313" key="4">
    <source>
        <dbReference type="EMBL" id="NHQ88384.1"/>
    </source>
</evidence>
<keyword evidence="2" id="KW-0012">Acyltransferase</keyword>
<sequence>MIKELFNQDDIAPFFAILGNAEFELFNEKIPEHHDWLQQKTDQLLYCKTRFFGIYTVDKTAAGIVSVRIDKRPPGICDNWQSAEIMQIGVRADLKHKGYGTQLLQYIESQLDSVYCLYLHTYPADYDVIAFYGKNGFMPVGLVPDFYGPELEGKLYLRKVLPVKKPSNT</sequence>
<dbReference type="SUPFAM" id="SSF55729">
    <property type="entry name" value="Acyl-CoA N-acyltransferases (Nat)"/>
    <property type="match status" value="1"/>
</dbReference>
<dbReference type="PANTHER" id="PTHR42919:SF8">
    <property type="entry name" value="N-ALPHA-ACETYLTRANSFERASE 50"/>
    <property type="match status" value="1"/>
</dbReference>
<dbReference type="Gene3D" id="3.40.630.30">
    <property type="match status" value="1"/>
</dbReference>
<accession>A0ABX0L270</accession>
<reference evidence="4 5" key="1">
    <citation type="submission" date="2020-03" db="EMBL/GenBank/DDBJ databases">
        <title>Draft genome sequence of environmentally isolated violet-colored cultures.</title>
        <authorList>
            <person name="Wilson H.S."/>
        </authorList>
    </citation>
    <scope>NUCLEOTIDE SEQUENCE [LARGE SCALE GENOMIC DNA]</scope>
    <source>
        <strain evidence="4 5">HSC-16F04</strain>
    </source>
</reference>
<proteinExistence type="predicted"/>
<evidence type="ECO:0000256" key="1">
    <source>
        <dbReference type="ARBA" id="ARBA00022679"/>
    </source>
</evidence>
<name>A0ABX0L270_9NEIS</name>
<dbReference type="InterPro" id="IPR016181">
    <property type="entry name" value="Acyl_CoA_acyltransferase"/>
</dbReference>
<evidence type="ECO:0000259" key="3">
    <source>
        <dbReference type="PROSITE" id="PS51186"/>
    </source>
</evidence>
<gene>
    <name evidence="4" type="ORF">HA050_19990</name>
</gene>
<protein>
    <submittedName>
        <fullName evidence="4">GNAT family N-acetyltransferase</fullName>
    </submittedName>
</protein>
<dbReference type="EMBL" id="JAAOLX010000014">
    <property type="protein sequence ID" value="NHQ88384.1"/>
    <property type="molecule type" value="Genomic_DNA"/>
</dbReference>
<dbReference type="InterPro" id="IPR000182">
    <property type="entry name" value="GNAT_dom"/>
</dbReference>